<keyword evidence="8 10" id="KW-0472">Membrane</keyword>
<keyword evidence="3 10" id="KW-1134">Transmembrane beta strand</keyword>
<dbReference type="Gene3D" id="2.170.130.10">
    <property type="entry name" value="TonB-dependent receptor, plug domain"/>
    <property type="match status" value="1"/>
</dbReference>
<comment type="subcellular location">
    <subcellularLocation>
        <location evidence="1 10">Cell outer membrane</location>
        <topology evidence="1 10">Multi-pass membrane protein</topology>
    </subcellularLocation>
</comment>
<comment type="caution">
    <text evidence="15">The sequence shown here is derived from an EMBL/GenBank/DDBJ whole genome shotgun (WGS) entry which is preliminary data.</text>
</comment>
<dbReference type="EMBL" id="JADIKL010000004">
    <property type="protein sequence ID" value="MFK2930746.1"/>
    <property type="molecule type" value="Genomic_DNA"/>
</dbReference>
<keyword evidence="5 12" id="KW-0732">Signal</keyword>
<evidence type="ECO:0000256" key="5">
    <source>
        <dbReference type="ARBA" id="ARBA00022729"/>
    </source>
</evidence>
<evidence type="ECO:0000256" key="4">
    <source>
        <dbReference type="ARBA" id="ARBA00022692"/>
    </source>
</evidence>
<name>A0ABW8KF32_9GAMM</name>
<evidence type="ECO:0000259" key="14">
    <source>
        <dbReference type="Pfam" id="PF07715"/>
    </source>
</evidence>
<keyword evidence="2 10" id="KW-0813">Transport</keyword>
<protein>
    <submittedName>
        <fullName evidence="15">TonB-dependent receptor</fullName>
    </submittedName>
</protein>
<feature type="chain" id="PRO_5046638342" evidence="12">
    <location>
        <begin position="27"/>
        <end position="754"/>
    </location>
</feature>
<sequence>MVKGCRLDLRFPIALLLAAAVNVALADTPPQSTTLAPVHVHASDTAVLNTPSVTVHIPRQRLQQQNLADSADVLRYAPNLQVRERYIGDPNATISGRNSGTLQSARSLLYVDGLLLSNLMSNGWDGAPRWGMVAPGEIGAVDVLYGPYSALYPGNAMGTTVLIHTRLPDRLIASADAQYFSQGYSDHYGAGSDYDGHRLAAQLGDRQGRWRWLLSLNQLDNHGQPMQYATAKAGGSAASAVPVSGTTLDRNPNGTPRLVYGANTIEHTRQTQASLQAGVDIAPQVSALFTLGWWHNHAYDATRSLIRDATGQPVYTGRIVAGGQVWTLPASGLAPSAFDQTHVLYAAELNGHLDNGWHWDAVASRYDYQHSLEHDAASSSAAGTWSGPGTVNDLSGSGWSTLDLRSSGPLGSENMLYAGVHLDRYRLDSRVHAASDWRGPADGPLVSAYGGRTQTSAFYLQDVWSFTEAWALTLGARWEQWRARDGLLATAHTALDYPSRRRSDFSPKAALNWDLASDWQLRLSWGKAVRYPTVEELFQGSVSGNAIVNNNPNLQPERDWSTDLSLIRTLPHGHWRVSLFQDHVADTLYTQTDITLPVPVTNVQNIDRVRTRGIEGELALTDIGGAPVDLTASAAWNQATTLRDQQFPAADGRNFPRIPRLRVSLFADWRFAPGWDTSLGLRHSGRQYGTLDNSDFVDTYGAVSRFTVADAKLRWRFARQWTASLGVDNLTNQHYWVYHPYAGRTWFGELHWEL</sequence>
<keyword evidence="9 10" id="KW-0998">Cell outer membrane</keyword>
<dbReference type="InterPro" id="IPR036942">
    <property type="entry name" value="Beta-barrel_TonB_sf"/>
</dbReference>
<dbReference type="PROSITE" id="PS52016">
    <property type="entry name" value="TONB_DEPENDENT_REC_3"/>
    <property type="match status" value="1"/>
</dbReference>
<evidence type="ECO:0000256" key="2">
    <source>
        <dbReference type="ARBA" id="ARBA00022448"/>
    </source>
</evidence>
<gene>
    <name evidence="15" type="ORF">ISP14_08065</name>
</gene>
<evidence type="ECO:0000256" key="8">
    <source>
        <dbReference type="ARBA" id="ARBA00023136"/>
    </source>
</evidence>
<dbReference type="Proteomes" id="UP001620397">
    <property type="component" value="Unassembled WGS sequence"/>
</dbReference>
<dbReference type="Pfam" id="PF00593">
    <property type="entry name" value="TonB_dep_Rec_b-barrel"/>
    <property type="match status" value="1"/>
</dbReference>
<keyword evidence="16" id="KW-1185">Reference proteome</keyword>
<reference evidence="15 16" key="1">
    <citation type="submission" date="2020-10" db="EMBL/GenBank/DDBJ databases">
        <title>Phylogeny of dyella-like bacteria.</title>
        <authorList>
            <person name="Fu J."/>
        </authorList>
    </citation>
    <scope>NUCLEOTIDE SEQUENCE [LARGE SCALE GENOMIC DNA]</scope>
    <source>
        <strain evidence="15 16">DKC-1</strain>
    </source>
</reference>
<evidence type="ECO:0000256" key="1">
    <source>
        <dbReference type="ARBA" id="ARBA00004571"/>
    </source>
</evidence>
<evidence type="ECO:0000259" key="13">
    <source>
        <dbReference type="Pfam" id="PF00593"/>
    </source>
</evidence>
<dbReference type="CDD" id="cd01347">
    <property type="entry name" value="ligand_gated_channel"/>
    <property type="match status" value="1"/>
</dbReference>
<feature type="domain" description="TonB-dependent receptor plug" evidence="14">
    <location>
        <begin position="49"/>
        <end position="158"/>
    </location>
</feature>
<dbReference type="Pfam" id="PF07715">
    <property type="entry name" value="Plug"/>
    <property type="match status" value="1"/>
</dbReference>
<evidence type="ECO:0000256" key="12">
    <source>
        <dbReference type="SAM" id="SignalP"/>
    </source>
</evidence>
<feature type="domain" description="TonB-dependent receptor-like beta-barrel" evidence="13">
    <location>
        <begin position="323"/>
        <end position="730"/>
    </location>
</feature>
<keyword evidence="7 11" id="KW-0798">TonB box</keyword>
<dbReference type="SUPFAM" id="SSF56935">
    <property type="entry name" value="Porins"/>
    <property type="match status" value="1"/>
</dbReference>
<accession>A0ABW8KF32</accession>
<organism evidence="15 16">
    <name type="scientific">Dyella agri</name>
    <dbReference type="NCBI Taxonomy" id="1926869"/>
    <lineage>
        <taxon>Bacteria</taxon>
        <taxon>Pseudomonadati</taxon>
        <taxon>Pseudomonadota</taxon>
        <taxon>Gammaproteobacteria</taxon>
        <taxon>Lysobacterales</taxon>
        <taxon>Rhodanobacteraceae</taxon>
        <taxon>Dyella</taxon>
    </lineage>
</organism>
<dbReference type="InterPro" id="IPR012910">
    <property type="entry name" value="Plug_dom"/>
</dbReference>
<proteinExistence type="inferred from homology"/>
<keyword evidence="4 10" id="KW-0812">Transmembrane</keyword>
<dbReference type="Gene3D" id="2.40.170.20">
    <property type="entry name" value="TonB-dependent receptor, beta-barrel domain"/>
    <property type="match status" value="1"/>
</dbReference>
<evidence type="ECO:0000313" key="15">
    <source>
        <dbReference type="EMBL" id="MFK2930746.1"/>
    </source>
</evidence>
<dbReference type="InterPro" id="IPR037066">
    <property type="entry name" value="Plug_dom_sf"/>
</dbReference>
<evidence type="ECO:0000313" key="16">
    <source>
        <dbReference type="Proteomes" id="UP001620397"/>
    </source>
</evidence>
<evidence type="ECO:0000256" key="9">
    <source>
        <dbReference type="ARBA" id="ARBA00023237"/>
    </source>
</evidence>
<keyword evidence="6" id="KW-0406">Ion transport</keyword>
<dbReference type="PANTHER" id="PTHR30069">
    <property type="entry name" value="TONB-DEPENDENT OUTER MEMBRANE RECEPTOR"/>
    <property type="match status" value="1"/>
</dbReference>
<evidence type="ECO:0000256" key="7">
    <source>
        <dbReference type="ARBA" id="ARBA00023077"/>
    </source>
</evidence>
<evidence type="ECO:0000256" key="10">
    <source>
        <dbReference type="PROSITE-ProRule" id="PRU01360"/>
    </source>
</evidence>
<dbReference type="PANTHER" id="PTHR30069:SF53">
    <property type="entry name" value="COLICIN I RECEPTOR-RELATED"/>
    <property type="match status" value="1"/>
</dbReference>
<evidence type="ECO:0000256" key="11">
    <source>
        <dbReference type="RuleBase" id="RU003357"/>
    </source>
</evidence>
<comment type="similarity">
    <text evidence="10 11">Belongs to the TonB-dependent receptor family.</text>
</comment>
<dbReference type="InterPro" id="IPR000531">
    <property type="entry name" value="Beta-barrel_TonB"/>
</dbReference>
<keyword evidence="15" id="KW-0675">Receptor</keyword>
<feature type="signal peptide" evidence="12">
    <location>
        <begin position="1"/>
        <end position="26"/>
    </location>
</feature>
<evidence type="ECO:0000256" key="3">
    <source>
        <dbReference type="ARBA" id="ARBA00022452"/>
    </source>
</evidence>
<evidence type="ECO:0000256" key="6">
    <source>
        <dbReference type="ARBA" id="ARBA00023065"/>
    </source>
</evidence>
<dbReference type="InterPro" id="IPR039426">
    <property type="entry name" value="TonB-dep_rcpt-like"/>
</dbReference>